<sequence length="82" mass="9062">MFSDCFMFVLGSQWLDSVLGSELVQLGLTRPDLVNSSNTSQKQSIRVNSVVRANLVERVSQLSGSTQSTDVQRSQQQSTKIL</sequence>
<dbReference type="EMBL" id="MNCJ02000328">
    <property type="protein sequence ID" value="KAF5772836.1"/>
    <property type="molecule type" value="Genomic_DNA"/>
</dbReference>
<feature type="region of interest" description="Disordered" evidence="1">
    <location>
        <begin position="62"/>
        <end position="82"/>
    </location>
</feature>
<evidence type="ECO:0000256" key="1">
    <source>
        <dbReference type="SAM" id="MobiDB-lite"/>
    </source>
</evidence>
<proteinExistence type="predicted"/>
<evidence type="ECO:0000313" key="2">
    <source>
        <dbReference type="EMBL" id="KAF5772836.1"/>
    </source>
</evidence>
<organism evidence="2 3">
    <name type="scientific">Helianthus annuus</name>
    <name type="common">Common sunflower</name>
    <dbReference type="NCBI Taxonomy" id="4232"/>
    <lineage>
        <taxon>Eukaryota</taxon>
        <taxon>Viridiplantae</taxon>
        <taxon>Streptophyta</taxon>
        <taxon>Embryophyta</taxon>
        <taxon>Tracheophyta</taxon>
        <taxon>Spermatophyta</taxon>
        <taxon>Magnoliopsida</taxon>
        <taxon>eudicotyledons</taxon>
        <taxon>Gunneridae</taxon>
        <taxon>Pentapetalae</taxon>
        <taxon>asterids</taxon>
        <taxon>campanulids</taxon>
        <taxon>Asterales</taxon>
        <taxon>Asteraceae</taxon>
        <taxon>Asteroideae</taxon>
        <taxon>Heliantheae alliance</taxon>
        <taxon>Heliantheae</taxon>
        <taxon>Helianthus</taxon>
    </lineage>
</organism>
<dbReference type="Proteomes" id="UP000215914">
    <property type="component" value="Unassembled WGS sequence"/>
</dbReference>
<protein>
    <submittedName>
        <fullName evidence="2">Uncharacterized protein</fullName>
    </submittedName>
</protein>
<reference evidence="2" key="1">
    <citation type="journal article" date="2017" name="Nature">
        <title>The sunflower genome provides insights into oil metabolism, flowering and Asterid evolution.</title>
        <authorList>
            <person name="Badouin H."/>
            <person name="Gouzy J."/>
            <person name="Grassa C.J."/>
            <person name="Murat F."/>
            <person name="Staton S.E."/>
            <person name="Cottret L."/>
            <person name="Lelandais-Briere C."/>
            <person name="Owens G.L."/>
            <person name="Carrere S."/>
            <person name="Mayjonade B."/>
            <person name="Legrand L."/>
            <person name="Gill N."/>
            <person name="Kane N.C."/>
            <person name="Bowers J.E."/>
            <person name="Hubner S."/>
            <person name="Bellec A."/>
            <person name="Berard A."/>
            <person name="Berges H."/>
            <person name="Blanchet N."/>
            <person name="Boniface M.C."/>
            <person name="Brunel D."/>
            <person name="Catrice O."/>
            <person name="Chaidir N."/>
            <person name="Claudel C."/>
            <person name="Donnadieu C."/>
            <person name="Faraut T."/>
            <person name="Fievet G."/>
            <person name="Helmstetter N."/>
            <person name="King M."/>
            <person name="Knapp S.J."/>
            <person name="Lai Z."/>
            <person name="Le Paslier M.C."/>
            <person name="Lippi Y."/>
            <person name="Lorenzon L."/>
            <person name="Mandel J.R."/>
            <person name="Marage G."/>
            <person name="Marchand G."/>
            <person name="Marquand E."/>
            <person name="Bret-Mestries E."/>
            <person name="Morien E."/>
            <person name="Nambeesan S."/>
            <person name="Nguyen T."/>
            <person name="Pegot-Espagnet P."/>
            <person name="Pouilly N."/>
            <person name="Raftis F."/>
            <person name="Sallet E."/>
            <person name="Schiex T."/>
            <person name="Thomas J."/>
            <person name="Vandecasteele C."/>
            <person name="Vares D."/>
            <person name="Vear F."/>
            <person name="Vautrin S."/>
            <person name="Crespi M."/>
            <person name="Mangin B."/>
            <person name="Burke J.M."/>
            <person name="Salse J."/>
            <person name="Munos S."/>
            <person name="Vincourt P."/>
            <person name="Rieseberg L.H."/>
            <person name="Langlade N.B."/>
        </authorList>
    </citation>
    <scope>NUCLEOTIDE SEQUENCE</scope>
    <source>
        <tissue evidence="2">Leaves</tissue>
    </source>
</reference>
<dbReference type="AlphaFoldDB" id="A0A9K3EH60"/>
<dbReference type="Gramene" id="mRNA:HanXRQr2_Chr13g0581921">
    <property type="protein sequence ID" value="mRNA:HanXRQr2_Chr13g0581921"/>
    <property type="gene ID" value="HanXRQr2_Chr13g0581921"/>
</dbReference>
<evidence type="ECO:0000313" key="3">
    <source>
        <dbReference type="Proteomes" id="UP000215914"/>
    </source>
</evidence>
<keyword evidence="3" id="KW-1185">Reference proteome</keyword>
<reference evidence="2" key="2">
    <citation type="submission" date="2020-06" db="EMBL/GenBank/DDBJ databases">
        <title>Helianthus annuus Genome sequencing and assembly Release 2.</title>
        <authorList>
            <person name="Gouzy J."/>
            <person name="Langlade N."/>
            <person name="Munos S."/>
        </authorList>
    </citation>
    <scope>NUCLEOTIDE SEQUENCE</scope>
    <source>
        <tissue evidence="2">Leaves</tissue>
    </source>
</reference>
<accession>A0A9K3EH60</accession>
<comment type="caution">
    <text evidence="2">The sequence shown here is derived from an EMBL/GenBank/DDBJ whole genome shotgun (WGS) entry which is preliminary data.</text>
</comment>
<name>A0A9K3EH60_HELAN</name>
<gene>
    <name evidence="2" type="ORF">HanXRQr2_Chr13g0581921</name>
</gene>